<dbReference type="EMBL" id="JAQBIE010000019">
    <property type="protein sequence ID" value="MDB6178708.1"/>
    <property type="molecule type" value="Genomic_DNA"/>
</dbReference>
<dbReference type="Pfam" id="PF01520">
    <property type="entry name" value="Amidase_3"/>
    <property type="match status" value="1"/>
</dbReference>
<dbReference type="SMART" id="SM00646">
    <property type="entry name" value="Ami_3"/>
    <property type="match status" value="1"/>
</dbReference>
<keyword evidence="3 5" id="KW-0378">Hydrolase</keyword>
<dbReference type="CDD" id="cd02696">
    <property type="entry name" value="MurNAc-LAA"/>
    <property type="match status" value="1"/>
</dbReference>
<dbReference type="SUPFAM" id="SSF53187">
    <property type="entry name" value="Zn-dependent exopeptidases"/>
    <property type="match status" value="1"/>
</dbReference>
<dbReference type="Gene3D" id="3.30.1380.10">
    <property type="match status" value="1"/>
</dbReference>
<dbReference type="InterPro" id="IPR013830">
    <property type="entry name" value="SGNH_hydro"/>
</dbReference>
<reference evidence="5" key="1">
    <citation type="submission" date="2022-12" db="EMBL/GenBank/DDBJ databases">
        <title>Paracoccus onchidii sp. nov., isolated from a marine invertebrate from the South China Sea.</title>
        <authorList>
            <person name="Xu S."/>
            <person name="Liu Z."/>
            <person name="Xu Y."/>
        </authorList>
    </citation>
    <scope>NUCLEOTIDE SEQUENCE</scope>
    <source>
        <strain evidence="5">Z330</strain>
    </source>
</reference>
<name>A0ABT4ZH71_9RHOB</name>
<dbReference type="PANTHER" id="PTHR30404:SF0">
    <property type="entry name" value="N-ACETYLMURAMOYL-L-ALANINE AMIDASE AMIC"/>
    <property type="match status" value="1"/>
</dbReference>
<sequence length="833" mass="90834">MSLVADINARIQVATDQNDSEALNQLLQELYQQGQDAERPYDAAIELKPEYRDELAAEGFESDAALNWANRIARSRRLVDYRVKMLTGFSGPQIVSEGDSWFQYPLLLSDIIDNFIAQNDLATYSLGAAGDLVEHMAIRREYHRALGTTGARVMVLSGGGNDLLGDGRLFDLLRPYHSGATADDLLDMPSLQAASQQILGYYARILADVRMNHPGVMIFGHGYDTPFPRKGKKHFGKPFEKAGIPLPVGRDVIRMIVEYFRERLVDLADQFPNFRFVDLTGTVGEHPNSWFDELHPQDTGFAKATEPLLSAVRTHLDGPASPLFESADPDGTATASPAPVRIVLDPGHGGTASVSGSSWNNALGPGGSLEKTWTLDVAKRTGKRLAARGLGAVLTRSNDVNLTSESRRNIARAIEAEVFVSIHFNASTGHNAQGTETYVHTRSGSARSIRLMRHVQAAMVSALGLTDRNRTRTHDGVLRGSFGVIRESGHSALTAACLLEVSFMDRIDEENRIRQDSYRDRIAEALATGIQTFMAGETGLESNMAISAEEPGDHEDAIAEHAARAGLTVTQYLGFAEARPIQVADAESTADDSRGQGHADGSVLANWETADTSDRAAADLVDQIARDLARHHQVSVSDPDAGEDRFLDAAQALILSGADQDARSDRTVLERAFGNARSDDGLESASFDFGAFRDFLDSLNLRHFTAAELLFLGNSNQSGPCAARNLLPPRDVWNNLAATACMLDEIRNLLGCPVYILSGYRSPAYNRCIGGKSTSGHLRFNALDWTAAEGSVAEWHRVATEIRAQRPEFNGGIGRYDTGRFIHIDTRGSRADW</sequence>
<dbReference type="PANTHER" id="PTHR30404">
    <property type="entry name" value="N-ACETYLMURAMOYL-L-ALANINE AMIDASE"/>
    <property type="match status" value="1"/>
</dbReference>
<dbReference type="Gene3D" id="3.40.630.40">
    <property type="entry name" value="Zn-dependent exopeptidases"/>
    <property type="match status" value="1"/>
</dbReference>
<evidence type="ECO:0000256" key="3">
    <source>
        <dbReference type="ARBA" id="ARBA00022801"/>
    </source>
</evidence>
<comment type="caution">
    <text evidence="5">The sequence shown here is derived from an EMBL/GenBank/DDBJ whole genome shotgun (WGS) entry which is preliminary data.</text>
</comment>
<protein>
    <recommendedName>
        <fullName evidence="2">N-acetylmuramoyl-L-alanine amidase</fullName>
        <ecNumber evidence="2">3.5.1.28</ecNumber>
    </recommendedName>
</protein>
<evidence type="ECO:0000256" key="1">
    <source>
        <dbReference type="ARBA" id="ARBA00001561"/>
    </source>
</evidence>
<proteinExistence type="predicted"/>
<dbReference type="Gene3D" id="3.40.50.1110">
    <property type="entry name" value="SGNH hydrolase"/>
    <property type="match status" value="1"/>
</dbReference>
<dbReference type="SUPFAM" id="SSF55166">
    <property type="entry name" value="Hedgehog/DD-peptidase"/>
    <property type="match status" value="1"/>
</dbReference>
<dbReference type="InterPro" id="IPR009045">
    <property type="entry name" value="Zn_M74/Hedgehog-like"/>
</dbReference>
<dbReference type="RefSeq" id="WP_271889824.1">
    <property type="nucleotide sequence ID" value="NZ_JAQBIE010000019.1"/>
</dbReference>
<evidence type="ECO:0000259" key="4">
    <source>
        <dbReference type="SMART" id="SM00646"/>
    </source>
</evidence>
<comment type="catalytic activity">
    <reaction evidence="1">
        <text>Hydrolyzes the link between N-acetylmuramoyl residues and L-amino acid residues in certain cell-wall glycopeptides.</text>
        <dbReference type="EC" id="3.5.1.28"/>
    </reaction>
</comment>
<dbReference type="Pfam" id="PF13472">
    <property type="entry name" value="Lipase_GDSL_2"/>
    <property type="match status" value="1"/>
</dbReference>
<dbReference type="GO" id="GO:0008745">
    <property type="term" value="F:N-acetylmuramoyl-L-alanine amidase activity"/>
    <property type="evidence" value="ECO:0007669"/>
    <property type="project" value="UniProtKB-EC"/>
</dbReference>
<evidence type="ECO:0000313" key="6">
    <source>
        <dbReference type="Proteomes" id="UP001165641"/>
    </source>
</evidence>
<keyword evidence="6" id="KW-1185">Reference proteome</keyword>
<dbReference type="InterPro" id="IPR002508">
    <property type="entry name" value="MurNAc-LAA_cat"/>
</dbReference>
<accession>A0ABT4ZH71</accession>
<evidence type="ECO:0000313" key="5">
    <source>
        <dbReference type="EMBL" id="MDB6178708.1"/>
    </source>
</evidence>
<dbReference type="InterPro" id="IPR036514">
    <property type="entry name" value="SGNH_hydro_sf"/>
</dbReference>
<dbReference type="Proteomes" id="UP001165641">
    <property type="component" value="Unassembled WGS sequence"/>
</dbReference>
<feature type="domain" description="MurNAc-LAA" evidence="4">
    <location>
        <begin position="408"/>
        <end position="531"/>
    </location>
</feature>
<dbReference type="Pfam" id="PF08291">
    <property type="entry name" value="Peptidase_M15_3"/>
    <property type="match status" value="1"/>
</dbReference>
<dbReference type="InterPro" id="IPR050695">
    <property type="entry name" value="N-acetylmuramoyl_amidase_3"/>
</dbReference>
<dbReference type="EC" id="3.5.1.28" evidence="2"/>
<organism evidence="5 6">
    <name type="scientific">Paracoccus onchidii</name>
    <dbReference type="NCBI Taxonomy" id="3017813"/>
    <lineage>
        <taxon>Bacteria</taxon>
        <taxon>Pseudomonadati</taxon>
        <taxon>Pseudomonadota</taxon>
        <taxon>Alphaproteobacteria</taxon>
        <taxon>Rhodobacterales</taxon>
        <taxon>Paracoccaceae</taxon>
        <taxon>Paracoccus</taxon>
    </lineage>
</organism>
<dbReference type="SUPFAM" id="SSF52266">
    <property type="entry name" value="SGNH hydrolase"/>
    <property type="match status" value="1"/>
</dbReference>
<evidence type="ECO:0000256" key="2">
    <source>
        <dbReference type="ARBA" id="ARBA00011901"/>
    </source>
</evidence>
<dbReference type="InterPro" id="IPR013230">
    <property type="entry name" value="Peptidase_M15A_C"/>
</dbReference>
<gene>
    <name evidence="5" type="ORF">PAF17_14515</name>
</gene>